<dbReference type="Gene3D" id="1.10.150.240">
    <property type="entry name" value="Putative phosphatase, domain 2"/>
    <property type="match status" value="1"/>
</dbReference>
<protein>
    <submittedName>
        <fullName evidence="1">HAD family phosphatase</fullName>
    </submittedName>
</protein>
<sequence length="203" mass="23986">MRYRNILLDMGHVLVDYDAYLSISRFTDDPEISREVYLVVFRSSEWTMLDAGLISEEEALETMHRRCSSEKVWEAARESFLHWHEYNMIPIPHMDEVVRDLKEAGHRVYVLSNASIRLPDHDNWKSILPVPELYDGVFFSASYGYIKPQHRIYELFLDRFRLEAEDCFFVDDLERNIAAARECGIEGYRFDGNILRLREVLGI</sequence>
<dbReference type="SFLD" id="SFLDG01129">
    <property type="entry name" value="C1.5:_HAD__Beta-PGM__Phosphata"/>
    <property type="match status" value="1"/>
</dbReference>
<dbReference type="InterPro" id="IPR036412">
    <property type="entry name" value="HAD-like_sf"/>
</dbReference>
<comment type="caution">
    <text evidence="1">The sequence shown here is derived from an EMBL/GenBank/DDBJ whole genome shotgun (WGS) entry which is preliminary data.</text>
</comment>
<dbReference type="Pfam" id="PF00702">
    <property type="entry name" value="Hydrolase"/>
    <property type="match status" value="1"/>
</dbReference>
<keyword evidence="2" id="KW-1185">Reference proteome</keyword>
<dbReference type="EMBL" id="VUMV01000001">
    <property type="protein sequence ID" value="MST80991.1"/>
    <property type="molecule type" value="Genomic_DNA"/>
</dbReference>
<dbReference type="RefSeq" id="WP_154456800.1">
    <property type="nucleotide sequence ID" value="NZ_VUMV01000001.1"/>
</dbReference>
<reference evidence="1 2" key="1">
    <citation type="submission" date="2019-08" db="EMBL/GenBank/DDBJ databases">
        <title>In-depth cultivation of the pig gut microbiome towards novel bacterial diversity and tailored functional studies.</title>
        <authorList>
            <person name="Wylensek D."/>
            <person name="Hitch T.C.A."/>
            <person name="Clavel T."/>
        </authorList>
    </citation>
    <scope>NUCLEOTIDE SEQUENCE [LARGE SCALE GENOMIC DNA]</scope>
    <source>
        <strain evidence="1 2">Oil+RF-744-WCA-WT-13</strain>
    </source>
</reference>
<dbReference type="PANTHER" id="PTHR43611">
    <property type="entry name" value="ALPHA-D-GLUCOSE 1-PHOSPHATE PHOSPHATASE"/>
    <property type="match status" value="1"/>
</dbReference>
<proteinExistence type="predicted"/>
<dbReference type="SFLD" id="SFLDS00003">
    <property type="entry name" value="Haloacid_Dehalogenase"/>
    <property type="match status" value="1"/>
</dbReference>
<dbReference type="AlphaFoldDB" id="A0A7X2P6Z2"/>
<dbReference type="InterPro" id="IPR023214">
    <property type="entry name" value="HAD_sf"/>
</dbReference>
<dbReference type="PANTHER" id="PTHR43611:SF3">
    <property type="entry name" value="FLAVIN MONONUCLEOTIDE HYDROLASE 1, CHLOROPLATIC"/>
    <property type="match status" value="1"/>
</dbReference>
<dbReference type="PRINTS" id="PR00413">
    <property type="entry name" value="HADHALOGNASE"/>
</dbReference>
<dbReference type="Proteomes" id="UP000466864">
    <property type="component" value="Unassembled WGS sequence"/>
</dbReference>
<evidence type="ECO:0000313" key="1">
    <source>
        <dbReference type="EMBL" id="MST80991.1"/>
    </source>
</evidence>
<dbReference type="InterPro" id="IPR006439">
    <property type="entry name" value="HAD-SF_hydro_IA"/>
</dbReference>
<accession>A0A7X2P6Z2</accession>
<dbReference type="NCBIfam" id="TIGR01509">
    <property type="entry name" value="HAD-SF-IA-v3"/>
    <property type="match status" value="1"/>
</dbReference>
<name>A0A7X2P6Z2_9FIRM</name>
<gene>
    <name evidence="1" type="ORF">FYJ60_01385</name>
</gene>
<dbReference type="Gene3D" id="3.40.50.1000">
    <property type="entry name" value="HAD superfamily/HAD-like"/>
    <property type="match status" value="1"/>
</dbReference>
<dbReference type="InterPro" id="IPR023198">
    <property type="entry name" value="PGP-like_dom2"/>
</dbReference>
<organism evidence="1 2">
    <name type="scientific">Bilifractor porci</name>
    <dbReference type="NCBI Taxonomy" id="2606636"/>
    <lineage>
        <taxon>Bacteria</taxon>
        <taxon>Bacillati</taxon>
        <taxon>Bacillota</taxon>
        <taxon>Clostridia</taxon>
        <taxon>Lachnospirales</taxon>
        <taxon>Lachnospiraceae</taxon>
        <taxon>Bilifractor</taxon>
    </lineage>
</organism>
<evidence type="ECO:0000313" key="2">
    <source>
        <dbReference type="Proteomes" id="UP000466864"/>
    </source>
</evidence>
<dbReference type="SUPFAM" id="SSF56784">
    <property type="entry name" value="HAD-like"/>
    <property type="match status" value="1"/>
</dbReference>
<dbReference type="CDD" id="cd02603">
    <property type="entry name" value="HAD_sEH-N_like"/>
    <property type="match status" value="1"/>
</dbReference>